<evidence type="ECO:0000256" key="1">
    <source>
        <dbReference type="SAM" id="MobiDB-lite"/>
    </source>
</evidence>
<name>A0A7W8BMM2_9ACTN</name>
<dbReference type="PANTHER" id="PTHR43734:SF1">
    <property type="entry name" value="PHYTOENE DESATURASE"/>
    <property type="match status" value="1"/>
</dbReference>
<feature type="region of interest" description="Disordered" evidence="1">
    <location>
        <begin position="252"/>
        <end position="366"/>
    </location>
</feature>
<keyword evidence="4" id="KW-1185">Reference proteome</keyword>
<gene>
    <name evidence="3" type="ORF">FHS32_002911</name>
</gene>
<dbReference type="AlphaFoldDB" id="A0A7W8BMM2"/>
<dbReference type="Gene3D" id="3.50.50.60">
    <property type="entry name" value="FAD/NAD(P)-binding domain"/>
    <property type="match status" value="1"/>
</dbReference>
<evidence type="ECO:0000259" key="2">
    <source>
        <dbReference type="Pfam" id="PF01593"/>
    </source>
</evidence>
<feature type="compositionally biased region" description="Basic residues" evidence="1">
    <location>
        <begin position="317"/>
        <end position="327"/>
    </location>
</feature>
<feature type="compositionally biased region" description="Pro residues" evidence="1">
    <location>
        <begin position="302"/>
        <end position="314"/>
    </location>
</feature>
<evidence type="ECO:0000313" key="4">
    <source>
        <dbReference type="Proteomes" id="UP000568022"/>
    </source>
</evidence>
<proteinExistence type="predicted"/>
<dbReference type="Pfam" id="PF01593">
    <property type="entry name" value="Amino_oxidase"/>
    <property type="match status" value="1"/>
</dbReference>
<protein>
    <recommendedName>
        <fullName evidence="2">Amine oxidase domain-containing protein</fullName>
    </recommendedName>
</protein>
<reference evidence="3 4" key="1">
    <citation type="submission" date="2020-08" db="EMBL/GenBank/DDBJ databases">
        <title>Genomic Encyclopedia of Type Strains, Phase III (KMG-III): the genomes of soil and plant-associated and newly described type strains.</title>
        <authorList>
            <person name="Whitman W."/>
        </authorList>
    </citation>
    <scope>NUCLEOTIDE SEQUENCE [LARGE SCALE GENOMIC DNA]</scope>
    <source>
        <strain evidence="3 4">CECT 3226</strain>
    </source>
</reference>
<feature type="domain" description="Amine oxidase" evidence="2">
    <location>
        <begin position="48"/>
        <end position="194"/>
    </location>
</feature>
<dbReference type="EMBL" id="JACHJE010000006">
    <property type="protein sequence ID" value="MBB5126174.1"/>
    <property type="molecule type" value="Genomic_DNA"/>
</dbReference>
<accession>A0A7W8BMM2</accession>
<comment type="caution">
    <text evidence="3">The sequence shown here is derived from an EMBL/GenBank/DDBJ whole genome shotgun (WGS) entry which is preliminary data.</text>
</comment>
<dbReference type="InterPro" id="IPR002937">
    <property type="entry name" value="Amino_oxidase"/>
</dbReference>
<feature type="compositionally biased region" description="Basic residues" evidence="1">
    <location>
        <begin position="263"/>
        <end position="284"/>
    </location>
</feature>
<dbReference type="PANTHER" id="PTHR43734">
    <property type="entry name" value="PHYTOENE DESATURASE"/>
    <property type="match status" value="1"/>
</dbReference>
<organism evidence="3 4">
    <name type="scientific">Streptomyces griseoloalbus</name>
    <dbReference type="NCBI Taxonomy" id="67303"/>
    <lineage>
        <taxon>Bacteria</taxon>
        <taxon>Bacillati</taxon>
        <taxon>Actinomycetota</taxon>
        <taxon>Actinomycetes</taxon>
        <taxon>Kitasatosporales</taxon>
        <taxon>Streptomycetaceae</taxon>
        <taxon>Streptomyces</taxon>
    </lineage>
</organism>
<sequence>MRPLGLGTAEAGQAVRLMTRLLMMSPRQADAWNHRTLDEFVHHYCPNPRLATLVGFATALAFVLPPWEISAGEAIHCLQRTARDNTLGYPLGGSRAVPTTYCRLAQEMGAQVLTRAHVRRIIIEHGHVRGVELRDGTRIDADLVISTSSVRTTASHLCDPGVLPDDYTAGARNITGSQTAVQVEIALDRKLVDTGLLVGMVSDITGLMQTDRDTIAEMFRQNAGGRVPDIRFVYCPVPTNYARTSRCAAPFRHHPYQGPVCRGMRRRRSRSRHRTRSRQRHGMRRAPPDRPRPAPAGHLADTPPPQPEPRPRPPARGLRRTPLRGHTVRWAEQLQFSAAGHHRRRTTHLRLPSPAYVAPMAGHRRA</sequence>
<dbReference type="InterPro" id="IPR036188">
    <property type="entry name" value="FAD/NAD-bd_sf"/>
</dbReference>
<dbReference type="Proteomes" id="UP000568022">
    <property type="component" value="Unassembled WGS sequence"/>
</dbReference>
<dbReference type="GO" id="GO:0016491">
    <property type="term" value="F:oxidoreductase activity"/>
    <property type="evidence" value="ECO:0007669"/>
    <property type="project" value="InterPro"/>
</dbReference>
<dbReference type="SUPFAM" id="SSF51905">
    <property type="entry name" value="FAD/NAD(P)-binding domain"/>
    <property type="match status" value="1"/>
</dbReference>
<evidence type="ECO:0000313" key="3">
    <source>
        <dbReference type="EMBL" id="MBB5126174.1"/>
    </source>
</evidence>